<gene>
    <name evidence="19" type="ORF">SCHCODRAFT_238245</name>
</gene>
<dbReference type="AlphaFoldDB" id="D8QJB9"/>
<evidence type="ECO:0000259" key="18">
    <source>
        <dbReference type="Pfam" id="PF03443"/>
    </source>
</evidence>
<evidence type="ECO:0000256" key="13">
    <source>
        <dbReference type="ARBA" id="ARBA00044502"/>
    </source>
</evidence>
<dbReference type="Pfam" id="PF03443">
    <property type="entry name" value="AA9"/>
    <property type="match status" value="1"/>
</dbReference>
<evidence type="ECO:0000256" key="10">
    <source>
        <dbReference type="ARBA" id="ARBA00023157"/>
    </source>
</evidence>
<dbReference type="GO" id="GO:0030245">
    <property type="term" value="P:cellulose catabolic process"/>
    <property type="evidence" value="ECO:0007669"/>
    <property type="project" value="UniProtKB-KW"/>
</dbReference>
<keyword evidence="12" id="KW-0624">Polysaccharide degradation</keyword>
<evidence type="ECO:0000256" key="17">
    <source>
        <dbReference type="SAM" id="SignalP"/>
    </source>
</evidence>
<dbReference type="OrthoDB" id="4849160at2759"/>
<feature type="compositionally biased region" description="Low complexity" evidence="16">
    <location>
        <begin position="430"/>
        <end position="440"/>
    </location>
</feature>
<feature type="domain" description="Auxiliary Activity family 9 catalytic" evidence="18">
    <location>
        <begin position="19"/>
        <end position="200"/>
    </location>
</feature>
<evidence type="ECO:0000256" key="4">
    <source>
        <dbReference type="ARBA" id="ARBA00022723"/>
    </source>
</evidence>
<evidence type="ECO:0000313" key="20">
    <source>
        <dbReference type="Proteomes" id="UP000007431"/>
    </source>
</evidence>
<dbReference type="GO" id="GO:0004497">
    <property type="term" value="F:monooxygenase activity"/>
    <property type="evidence" value="ECO:0007669"/>
    <property type="project" value="UniProtKB-KW"/>
</dbReference>
<reference evidence="19 20" key="1">
    <citation type="journal article" date="2010" name="Nat. Biotechnol.">
        <title>Genome sequence of the model mushroom Schizophyllum commune.</title>
        <authorList>
            <person name="Ohm R.A."/>
            <person name="de Jong J.F."/>
            <person name="Lugones L.G."/>
            <person name="Aerts A."/>
            <person name="Kothe E."/>
            <person name="Stajich J.E."/>
            <person name="de Vries R.P."/>
            <person name="Record E."/>
            <person name="Levasseur A."/>
            <person name="Baker S.E."/>
            <person name="Bartholomew K.A."/>
            <person name="Coutinho P.M."/>
            <person name="Erdmann S."/>
            <person name="Fowler T.J."/>
            <person name="Gathman A.C."/>
            <person name="Lombard V."/>
            <person name="Henrissat B."/>
            <person name="Knabe N."/>
            <person name="Kuees U."/>
            <person name="Lilly W.W."/>
            <person name="Lindquist E."/>
            <person name="Lucas S."/>
            <person name="Magnuson J.K."/>
            <person name="Piumi F."/>
            <person name="Raudaskoski M."/>
            <person name="Salamov A."/>
            <person name="Schmutz J."/>
            <person name="Schwarze F.W.M.R."/>
            <person name="vanKuyk P.A."/>
            <person name="Horton J.S."/>
            <person name="Grigoriev I.V."/>
            <person name="Woesten H.A.B."/>
        </authorList>
    </citation>
    <scope>NUCLEOTIDE SEQUENCE [LARGE SCALE GENOMIC DNA]</scope>
    <source>
        <strain evidence="20">H4-8 / FGSC 9210</strain>
    </source>
</reference>
<keyword evidence="19" id="KW-0378">Hydrolase</keyword>
<evidence type="ECO:0000256" key="6">
    <source>
        <dbReference type="ARBA" id="ARBA00023001"/>
    </source>
</evidence>
<protein>
    <recommendedName>
        <fullName evidence="15">lytic cellulose monooxygenase (C4-dehydrogenating)</fullName>
        <ecNumber evidence="15">1.14.99.56</ecNumber>
    </recommendedName>
</protein>
<feature type="compositionally biased region" description="Low complexity" evidence="16">
    <location>
        <begin position="368"/>
        <end position="393"/>
    </location>
</feature>
<accession>D8QJB9</accession>
<dbReference type="GO" id="GO:0046872">
    <property type="term" value="F:metal ion binding"/>
    <property type="evidence" value="ECO:0007669"/>
    <property type="project" value="UniProtKB-KW"/>
</dbReference>
<feature type="chain" id="PRO_5003120901" description="lytic cellulose monooxygenase (C4-dehydrogenating)" evidence="17">
    <location>
        <begin position="19"/>
        <end position="630"/>
    </location>
</feature>
<evidence type="ECO:0000256" key="12">
    <source>
        <dbReference type="ARBA" id="ARBA00023326"/>
    </source>
</evidence>
<evidence type="ECO:0000256" key="15">
    <source>
        <dbReference type="ARBA" id="ARBA00047174"/>
    </source>
</evidence>
<sequence>MKTIALGLAAALIPSVAAHGYVSSITIDGEKHKGPNVADGESGGKYVIRAVNTINPVKGASNPDILCGPGAKATAQYADAKPGSEIEVQWVGGGGQKWPHEVGPLLTYLTACPDSACDSWDANDAQWFKIDEQGMREDGTWVHKDLMQGLPAKLTLPSTLASGAYLLRHEIIALHNAVKEGGAEFYESCAQIKVSGGGASNSTGDGEDGGDADEGNGNADDENGDDEKMVKREEGKPDESELVSFPGAYKDDDKGILVDAYDLASPKDYVFPGPPVAKLAGGAGGSNGSVPTSSMGSSGSASWSASGAQSSPTGGASFPPEGSSPTTSGEGSVHTSFHSGGGVHTSYHSGSGASSPTTSDEGSPTTLDSSPGASSPTSDGASSPTSAPATTSDEGGVNTSYNSGSGVHISYQSGSGAECSPTTSDEGSVHTSYHSGGPHSYSHHHSHHSGGGLHTSYNSGSGASSPTSGGASAPTSGSPTTLDSSPGVSMPTSDGSASPSADGTTSTTEVTPTTSPASFKNPHARMWYPEEKRMHFPAGKRPWWIQSVQLWRLSEARMIARLVPQNPRYDGVGRLPGKTDCVPILLSPSRNGSTLRVLLSAPLRQARNTIDLRPTAPRDNLDYEPDKVPQ</sequence>
<keyword evidence="20" id="KW-1185">Reference proteome</keyword>
<dbReference type="VEuPathDB" id="FungiDB:SCHCODRAFT_01217384"/>
<dbReference type="GeneID" id="9596641"/>
<dbReference type="KEGG" id="scm:SCHCO_01217384"/>
<dbReference type="OMA" id="SEHGMEL"/>
<feature type="compositionally biased region" description="Low complexity" evidence="16">
    <location>
        <begin position="504"/>
        <end position="516"/>
    </location>
</feature>
<keyword evidence="7" id="KW-0560">Oxidoreductase</keyword>
<dbReference type="InParanoid" id="D8QJB9"/>
<dbReference type="InterPro" id="IPR005103">
    <property type="entry name" value="AA9_LPMO"/>
</dbReference>
<keyword evidence="11" id="KW-0119">Carbohydrate metabolism</keyword>
<feature type="signal peptide" evidence="17">
    <location>
        <begin position="1"/>
        <end position="18"/>
    </location>
</feature>
<comment type="catalytic activity">
    <reaction evidence="14">
        <text>[(1-&gt;4)-beta-D-glucosyl]n+m + reduced acceptor + O2 = 4-dehydro-beta-D-glucosyl-[(1-&gt;4)-beta-D-glucosyl]n-1 + [(1-&gt;4)-beta-D-glucosyl]m + acceptor + H2O.</text>
        <dbReference type="EC" id="1.14.99.56"/>
    </reaction>
</comment>
<feature type="compositionally biased region" description="Acidic residues" evidence="16">
    <location>
        <begin position="205"/>
        <end position="225"/>
    </location>
</feature>
<dbReference type="InterPro" id="IPR049892">
    <property type="entry name" value="AA9"/>
</dbReference>
<evidence type="ECO:0000256" key="2">
    <source>
        <dbReference type="ARBA" id="ARBA00004613"/>
    </source>
</evidence>
<evidence type="ECO:0000256" key="5">
    <source>
        <dbReference type="ARBA" id="ARBA00022729"/>
    </source>
</evidence>
<dbReference type="CDD" id="cd21175">
    <property type="entry name" value="LPMO_AA9"/>
    <property type="match status" value="1"/>
</dbReference>
<feature type="compositionally biased region" description="Polar residues" evidence="16">
    <location>
        <begin position="397"/>
        <end position="426"/>
    </location>
</feature>
<evidence type="ECO:0000313" key="19">
    <source>
        <dbReference type="EMBL" id="EFI92060.1"/>
    </source>
</evidence>
<evidence type="ECO:0000256" key="9">
    <source>
        <dbReference type="ARBA" id="ARBA00023033"/>
    </source>
</evidence>
<evidence type="ECO:0000256" key="14">
    <source>
        <dbReference type="ARBA" id="ARBA00045077"/>
    </source>
</evidence>
<dbReference type="PANTHER" id="PTHR33353">
    <property type="entry name" value="PUTATIVE (AFU_ORTHOLOGUE AFUA_1G12560)-RELATED"/>
    <property type="match status" value="1"/>
</dbReference>
<keyword evidence="3" id="KW-0964">Secreted</keyword>
<dbReference type="EC" id="1.14.99.56" evidence="15"/>
<keyword evidence="8" id="KW-0186">Copper</keyword>
<keyword evidence="9" id="KW-0503">Monooxygenase</keyword>
<evidence type="ECO:0000256" key="8">
    <source>
        <dbReference type="ARBA" id="ARBA00023008"/>
    </source>
</evidence>
<keyword evidence="10" id="KW-1015">Disulfide bond</keyword>
<organism evidence="20">
    <name type="scientific">Schizophyllum commune (strain H4-8 / FGSC 9210)</name>
    <name type="common">Split gill fungus</name>
    <dbReference type="NCBI Taxonomy" id="578458"/>
    <lineage>
        <taxon>Eukaryota</taxon>
        <taxon>Fungi</taxon>
        <taxon>Dikarya</taxon>
        <taxon>Basidiomycota</taxon>
        <taxon>Agaricomycotina</taxon>
        <taxon>Agaricomycetes</taxon>
        <taxon>Agaricomycetidae</taxon>
        <taxon>Agaricales</taxon>
        <taxon>Schizophyllaceae</taxon>
        <taxon>Schizophyllum</taxon>
    </lineage>
</organism>
<dbReference type="HOGENOM" id="CLU_434224_0_0_1"/>
<dbReference type="GO" id="GO:0016787">
    <property type="term" value="F:hydrolase activity"/>
    <property type="evidence" value="ECO:0007669"/>
    <property type="project" value="UniProtKB-KW"/>
</dbReference>
<keyword evidence="4" id="KW-0479">Metal-binding</keyword>
<dbReference type="Proteomes" id="UP000007431">
    <property type="component" value="Unassembled WGS sequence"/>
</dbReference>
<feature type="compositionally biased region" description="Polar residues" evidence="16">
    <location>
        <begin position="346"/>
        <end position="367"/>
    </location>
</feature>
<dbReference type="eggNOG" id="ENOG502SKJ0">
    <property type="taxonomic scope" value="Eukaryota"/>
</dbReference>
<feature type="compositionally biased region" description="Low complexity" evidence="16">
    <location>
        <begin position="454"/>
        <end position="481"/>
    </location>
</feature>
<feature type="compositionally biased region" description="Low complexity" evidence="16">
    <location>
        <begin position="288"/>
        <end position="311"/>
    </location>
</feature>
<evidence type="ECO:0000256" key="11">
    <source>
        <dbReference type="ARBA" id="ARBA00023277"/>
    </source>
</evidence>
<comment type="subcellular location">
    <subcellularLocation>
        <location evidence="2">Secreted</location>
    </subcellularLocation>
</comment>
<feature type="compositionally biased region" description="Low complexity" evidence="16">
    <location>
        <begin position="319"/>
        <end position="332"/>
    </location>
</feature>
<dbReference type="Gene3D" id="2.70.50.70">
    <property type="match status" value="2"/>
</dbReference>
<name>D8QJB9_SCHCM</name>
<comment type="cofactor">
    <cofactor evidence="1">
        <name>Cu(2+)</name>
        <dbReference type="ChEBI" id="CHEBI:29036"/>
    </cofactor>
</comment>
<feature type="region of interest" description="Disordered" evidence="16">
    <location>
        <begin position="609"/>
        <end position="630"/>
    </location>
</feature>
<dbReference type="EMBL" id="GL377314">
    <property type="protein sequence ID" value="EFI92060.1"/>
    <property type="molecule type" value="Genomic_DNA"/>
</dbReference>
<comment type="similarity">
    <text evidence="13">Belongs to the polysaccharide monooxygenase AA9 family.</text>
</comment>
<evidence type="ECO:0000256" key="7">
    <source>
        <dbReference type="ARBA" id="ARBA00023002"/>
    </source>
</evidence>
<feature type="region of interest" description="Disordered" evidence="16">
    <location>
        <begin position="282"/>
        <end position="523"/>
    </location>
</feature>
<proteinExistence type="inferred from homology"/>
<evidence type="ECO:0000256" key="3">
    <source>
        <dbReference type="ARBA" id="ARBA00022525"/>
    </source>
</evidence>
<feature type="compositionally biased region" description="Polar residues" evidence="16">
    <location>
        <begin position="482"/>
        <end position="503"/>
    </location>
</feature>
<keyword evidence="6" id="KW-0136">Cellulose degradation</keyword>
<dbReference type="GO" id="GO:0005576">
    <property type="term" value="C:extracellular region"/>
    <property type="evidence" value="ECO:0007669"/>
    <property type="project" value="UniProtKB-SubCell"/>
</dbReference>
<feature type="compositionally biased region" description="Basic and acidic residues" evidence="16">
    <location>
        <begin position="226"/>
        <end position="239"/>
    </location>
</feature>
<dbReference type="STRING" id="578458.D8QJB9"/>
<feature type="region of interest" description="Disordered" evidence="16">
    <location>
        <begin position="196"/>
        <end position="249"/>
    </location>
</feature>
<evidence type="ECO:0000256" key="16">
    <source>
        <dbReference type="SAM" id="MobiDB-lite"/>
    </source>
</evidence>
<dbReference type="PANTHER" id="PTHR33353:SF10">
    <property type="entry name" value="ENDO-BETA-1,4-GLUCANASE D"/>
    <property type="match status" value="1"/>
</dbReference>
<feature type="compositionally biased region" description="Basic and acidic residues" evidence="16">
    <location>
        <begin position="619"/>
        <end position="630"/>
    </location>
</feature>
<evidence type="ECO:0000256" key="1">
    <source>
        <dbReference type="ARBA" id="ARBA00001973"/>
    </source>
</evidence>
<keyword evidence="5 17" id="KW-0732">Signal</keyword>